<organism evidence="1 2">
    <name type="scientific">Tenacibaculum aiptasiae</name>
    <dbReference type="NCBI Taxonomy" id="426481"/>
    <lineage>
        <taxon>Bacteria</taxon>
        <taxon>Pseudomonadati</taxon>
        <taxon>Bacteroidota</taxon>
        <taxon>Flavobacteriia</taxon>
        <taxon>Flavobacteriales</taxon>
        <taxon>Flavobacteriaceae</taxon>
        <taxon>Tenacibaculum</taxon>
    </lineage>
</organism>
<dbReference type="Pfam" id="PF08889">
    <property type="entry name" value="WbqC"/>
    <property type="match status" value="1"/>
</dbReference>
<accession>A0A7J5AAX8</accession>
<sequence length="206" mass="24029">MALFIPTYFAPISQYAAIYQSDSICFEIHDNYQKQTYRNRCYIYGANGKLALNVPVKHKTKVGRKKTKDTLIENDFPWQSQHFKSLQSAYRSSPYFEFFEDDLSKIFTKKYTFLQEVNIDCHLFITDALQMDTSFSKTENYSLAPESIDYRSLALAKKGLEIELDTYVQMFDDKYGFIPNLSILDLLFMEGPNAISFLEKINVNLE</sequence>
<dbReference type="EMBL" id="WAAU01000028">
    <property type="protein sequence ID" value="KAB1154685.1"/>
    <property type="molecule type" value="Genomic_DNA"/>
</dbReference>
<dbReference type="RefSeq" id="WP_150900767.1">
    <property type="nucleotide sequence ID" value="NZ_WAAU01000028.1"/>
</dbReference>
<keyword evidence="2" id="KW-1185">Reference proteome</keyword>
<evidence type="ECO:0000313" key="1">
    <source>
        <dbReference type="EMBL" id="KAB1154685.1"/>
    </source>
</evidence>
<comment type="caution">
    <text evidence="1">The sequence shown here is derived from an EMBL/GenBank/DDBJ whole genome shotgun (WGS) entry which is preliminary data.</text>
</comment>
<dbReference type="Proteomes" id="UP000467305">
    <property type="component" value="Unassembled WGS sequence"/>
</dbReference>
<proteinExistence type="predicted"/>
<gene>
    <name evidence="1" type="ORF">F7018_14270</name>
</gene>
<protein>
    <submittedName>
        <fullName evidence="1">WbqC family protein</fullName>
    </submittedName>
</protein>
<dbReference type="AlphaFoldDB" id="A0A7J5AAX8"/>
<dbReference type="InterPro" id="IPR014985">
    <property type="entry name" value="WbqC"/>
</dbReference>
<dbReference type="OrthoDB" id="1523452at2"/>
<reference evidence="1 2" key="1">
    <citation type="submission" date="2019-09" db="EMBL/GenBank/DDBJ databases">
        <authorList>
            <person name="Cao W.R."/>
        </authorList>
    </citation>
    <scope>NUCLEOTIDE SEQUENCE [LARGE SCALE GENOMIC DNA]</scope>
    <source>
        <strain evidence="2">a4</strain>
    </source>
</reference>
<name>A0A7J5AAX8_9FLAO</name>
<evidence type="ECO:0000313" key="2">
    <source>
        <dbReference type="Proteomes" id="UP000467305"/>
    </source>
</evidence>